<dbReference type="Pfam" id="PF00027">
    <property type="entry name" value="cNMP_binding"/>
    <property type="match status" value="1"/>
</dbReference>
<dbReference type="InterPro" id="IPR000595">
    <property type="entry name" value="cNMP-bd_dom"/>
</dbReference>
<dbReference type="EMBL" id="RDOJ01000002">
    <property type="protein sequence ID" value="RLZ12189.1"/>
    <property type="molecule type" value="Genomic_DNA"/>
</dbReference>
<dbReference type="Proteomes" id="UP000275348">
    <property type="component" value="Unassembled WGS sequence"/>
</dbReference>
<dbReference type="SUPFAM" id="SSF51206">
    <property type="entry name" value="cAMP-binding domain-like"/>
    <property type="match status" value="1"/>
</dbReference>
<dbReference type="AlphaFoldDB" id="A0A3L9MNF1"/>
<gene>
    <name evidence="2" type="ORF">EAH69_01300</name>
</gene>
<evidence type="ECO:0000313" key="2">
    <source>
        <dbReference type="EMBL" id="RLZ12189.1"/>
    </source>
</evidence>
<proteinExistence type="predicted"/>
<dbReference type="RefSeq" id="WP_121933402.1">
    <property type="nucleotide sequence ID" value="NZ_RDOJ01000002.1"/>
</dbReference>
<dbReference type="InterPro" id="IPR018490">
    <property type="entry name" value="cNMP-bd_dom_sf"/>
</dbReference>
<sequence>MYSLQEIIHHYYPISEQSFNKIEALVMKVEMPKKTIVFDPKQYEPKFYFIAKGSARVYVVDDEGNEVSYILFLEKDYLLSFDGYLHQKPSYEYIELLEDSVLYELNTEDLKYLYETDLELANFGRVLADKFAYYTESRFIDRLSLSATARYIKLIETYPEILQRIPLKYIASYLGITQVSLSRIRAKI</sequence>
<evidence type="ECO:0000313" key="3">
    <source>
        <dbReference type="Proteomes" id="UP000275348"/>
    </source>
</evidence>
<dbReference type="InterPro" id="IPR014710">
    <property type="entry name" value="RmlC-like_jellyroll"/>
</dbReference>
<protein>
    <submittedName>
        <fullName evidence="2">Crp/Fnr family transcriptional regulator</fullName>
    </submittedName>
</protein>
<feature type="domain" description="Cyclic nucleotide-binding" evidence="1">
    <location>
        <begin position="29"/>
        <end position="117"/>
    </location>
</feature>
<dbReference type="Gene3D" id="2.60.120.10">
    <property type="entry name" value="Jelly Rolls"/>
    <property type="match status" value="1"/>
</dbReference>
<organism evidence="2 3">
    <name type="scientific">Faecalibacter macacae</name>
    <dbReference type="NCBI Taxonomy" id="1859289"/>
    <lineage>
        <taxon>Bacteria</taxon>
        <taxon>Pseudomonadati</taxon>
        <taxon>Bacteroidota</taxon>
        <taxon>Flavobacteriia</taxon>
        <taxon>Flavobacteriales</taxon>
        <taxon>Weeksellaceae</taxon>
        <taxon>Faecalibacter</taxon>
    </lineage>
</organism>
<name>A0A3L9MNF1_9FLAO</name>
<comment type="caution">
    <text evidence="2">The sequence shown here is derived from an EMBL/GenBank/DDBJ whole genome shotgun (WGS) entry which is preliminary data.</text>
</comment>
<dbReference type="CDD" id="cd00038">
    <property type="entry name" value="CAP_ED"/>
    <property type="match status" value="1"/>
</dbReference>
<dbReference type="OrthoDB" id="680421at2"/>
<reference evidence="2 3" key="1">
    <citation type="submission" date="2018-10" db="EMBL/GenBank/DDBJ databases">
        <authorList>
            <person name="Chen X."/>
        </authorList>
    </citation>
    <scope>NUCLEOTIDE SEQUENCE [LARGE SCALE GENOMIC DNA]</scope>
    <source>
        <strain evidence="2 3">YIM 102668</strain>
    </source>
</reference>
<accession>A0A3L9MNF1</accession>
<keyword evidence="3" id="KW-1185">Reference proteome</keyword>
<evidence type="ECO:0000259" key="1">
    <source>
        <dbReference type="Pfam" id="PF00027"/>
    </source>
</evidence>